<evidence type="ECO:0000256" key="1">
    <source>
        <dbReference type="SAM" id="SignalP"/>
    </source>
</evidence>
<evidence type="ECO:0000313" key="2">
    <source>
        <dbReference type="EMBL" id="MBU2691710.1"/>
    </source>
</evidence>
<dbReference type="Gene3D" id="2.160.20.10">
    <property type="entry name" value="Single-stranded right-handed beta-helix, Pectin lyase-like"/>
    <property type="match status" value="1"/>
</dbReference>
<dbReference type="EMBL" id="JAHJDP010000074">
    <property type="protein sequence ID" value="MBU2691710.1"/>
    <property type="molecule type" value="Genomic_DNA"/>
</dbReference>
<feature type="chain" id="PRO_5037100013" description="Right handed beta helix domain-containing protein" evidence="1">
    <location>
        <begin position="19"/>
        <end position="441"/>
    </location>
</feature>
<dbReference type="Proteomes" id="UP000777784">
    <property type="component" value="Unassembled WGS sequence"/>
</dbReference>
<proteinExistence type="predicted"/>
<feature type="signal peptide" evidence="1">
    <location>
        <begin position="1"/>
        <end position="18"/>
    </location>
</feature>
<dbReference type="InterPro" id="IPR012334">
    <property type="entry name" value="Pectin_lyas_fold"/>
</dbReference>
<dbReference type="InterPro" id="IPR011050">
    <property type="entry name" value="Pectin_lyase_fold/virulence"/>
</dbReference>
<gene>
    <name evidence="2" type="ORF">KJ970_12360</name>
</gene>
<evidence type="ECO:0000313" key="3">
    <source>
        <dbReference type="Proteomes" id="UP000777784"/>
    </source>
</evidence>
<organism evidence="2 3">
    <name type="scientific">Eiseniibacteriota bacterium</name>
    <dbReference type="NCBI Taxonomy" id="2212470"/>
    <lineage>
        <taxon>Bacteria</taxon>
        <taxon>Candidatus Eiseniibacteriota</taxon>
    </lineage>
</organism>
<dbReference type="SUPFAM" id="SSF51126">
    <property type="entry name" value="Pectin lyase-like"/>
    <property type="match status" value="1"/>
</dbReference>
<dbReference type="AlphaFoldDB" id="A0A948RVN1"/>
<reference evidence="2" key="1">
    <citation type="submission" date="2021-05" db="EMBL/GenBank/DDBJ databases">
        <title>Energy efficiency and biological interactions define the core microbiome of deep oligotrophic groundwater.</title>
        <authorList>
            <person name="Mehrshad M."/>
            <person name="Lopez-Fernandez M."/>
            <person name="Bell E."/>
            <person name="Bernier-Latmani R."/>
            <person name="Bertilsson S."/>
            <person name="Dopson M."/>
        </authorList>
    </citation>
    <scope>NUCLEOTIDE SEQUENCE</scope>
    <source>
        <strain evidence="2">Modern_marine.mb.64</strain>
    </source>
</reference>
<sequence>MVALISFGTLLVSSNSKATTWTVEWNPAQPENQIGAIAEIAASGDTILVGPGTYYEHIPLESKSLAFIGIEGKENTILDGSAIIEGREKSIIYMVGGDAEDLIVEGFTLRNGGGAPEEYGLISGGAISWWSRGLGGSATIQDCHFHDNYLLDDSSMGGGAVYLSDIFTVTMVGCVFDNNDADDVGGSAYIYNFEESIVKDCDFYIHSGSRAFGAALYSSGTGPISIIDCRFQGSGSCDGRTGLRVANLSATIKGNSFLDLDGPCATRIKLAPRLTVGDPHFSLIFTENHVWNSVGHTVGTDFQFWMNYSNSAIQFDHNTIVGTFVVFNSDHGNHPICSNNIFFESPVVASSSVGMHITCNNFWPDSLELTNPDNAFIEDNISLDPRFCDPELGDFHIAFQSPCAPGNSPEGCDLIGRLDPACDQTPTKNATWGSLKLLYRK</sequence>
<name>A0A948RVN1_UNCEI</name>
<protein>
    <recommendedName>
        <fullName evidence="4">Right handed beta helix domain-containing protein</fullName>
    </recommendedName>
</protein>
<accession>A0A948RVN1</accession>
<comment type="caution">
    <text evidence="2">The sequence shown here is derived from an EMBL/GenBank/DDBJ whole genome shotgun (WGS) entry which is preliminary data.</text>
</comment>
<evidence type="ECO:0008006" key="4">
    <source>
        <dbReference type="Google" id="ProtNLM"/>
    </source>
</evidence>
<keyword evidence="1" id="KW-0732">Signal</keyword>